<dbReference type="OMA" id="EVENRCH"/>
<evidence type="ECO:0000256" key="3">
    <source>
        <dbReference type="ARBA" id="ARBA00004496"/>
    </source>
</evidence>
<dbReference type="KEGG" id="hazt:108669432"/>
<accession>A0A8B7NF65</accession>
<keyword evidence="10" id="KW-0539">Nucleus</keyword>
<evidence type="ECO:0000259" key="14">
    <source>
        <dbReference type="Pfam" id="PF13359"/>
    </source>
</evidence>
<dbReference type="AlphaFoldDB" id="A0A8B7NF65"/>
<dbReference type="PANTHER" id="PTHR22930">
    <property type="match status" value="1"/>
</dbReference>
<reference evidence="16" key="1">
    <citation type="submission" date="2025-08" db="UniProtKB">
        <authorList>
            <consortium name="RefSeq"/>
        </authorList>
    </citation>
    <scope>IDENTIFICATION</scope>
    <source>
        <tissue evidence="16">Whole organism</tissue>
    </source>
</reference>
<dbReference type="PANTHER" id="PTHR22930:SF267">
    <property type="entry name" value="NUCLEASE HARBI1-RELATED"/>
    <property type="match status" value="1"/>
</dbReference>
<evidence type="ECO:0000256" key="6">
    <source>
        <dbReference type="ARBA" id="ARBA00022490"/>
    </source>
</evidence>
<proteinExistence type="inferred from homology"/>
<dbReference type="Pfam" id="PF13359">
    <property type="entry name" value="DDE_Tnp_4"/>
    <property type="match status" value="1"/>
</dbReference>
<dbReference type="PRINTS" id="PR02086">
    <property type="entry name" value="PUTNUCHARBI1"/>
</dbReference>
<evidence type="ECO:0000313" key="16">
    <source>
        <dbReference type="RefSeq" id="XP_018012250.1"/>
    </source>
</evidence>
<dbReference type="InterPro" id="IPR045249">
    <property type="entry name" value="HARBI1-like"/>
</dbReference>
<evidence type="ECO:0000256" key="8">
    <source>
        <dbReference type="ARBA" id="ARBA00022723"/>
    </source>
</evidence>
<evidence type="ECO:0000256" key="1">
    <source>
        <dbReference type="ARBA" id="ARBA00001968"/>
    </source>
</evidence>
<dbReference type="GO" id="GO:0005737">
    <property type="term" value="C:cytoplasm"/>
    <property type="evidence" value="ECO:0007669"/>
    <property type="project" value="UniProtKB-SubCell"/>
</dbReference>
<comment type="subcellular location">
    <subcellularLocation>
        <location evidence="3">Cytoplasm</location>
    </subcellularLocation>
    <subcellularLocation>
        <location evidence="2">Nucleus</location>
    </subcellularLocation>
</comment>
<dbReference type="GeneID" id="108669432"/>
<comment type="similarity">
    <text evidence="4">Belongs to the HARBI1 family.</text>
</comment>
<keyword evidence="7" id="KW-0540">Nuclease</keyword>
<keyword evidence="8" id="KW-0479">Metal-binding</keyword>
<dbReference type="Proteomes" id="UP000694843">
    <property type="component" value="Unplaced"/>
</dbReference>
<feature type="domain" description="DDE Tnp4" evidence="14">
    <location>
        <begin position="146"/>
        <end position="298"/>
    </location>
</feature>
<dbReference type="GO" id="GO:0005634">
    <property type="term" value="C:nucleus"/>
    <property type="evidence" value="ECO:0007669"/>
    <property type="project" value="UniProtKB-SubCell"/>
</dbReference>
<dbReference type="InterPro" id="IPR027806">
    <property type="entry name" value="HARBI1_dom"/>
</dbReference>
<comment type="function">
    <text evidence="12">Transposase-derived protein that may have nuclease activity. Does not have transposase activity.</text>
</comment>
<sequence length="346" mass="39633">MELLFAYQYQQALRRERVYRDPLDLVHISDQELIRKYLFPRHEIINLAQELEPLLQRNTSRSHAIPVITQILATLRFFASGSFQNVLGDSSGLSQPSVSNVITSVTNILSQKSLNEIKMPAGVISLQQSMRDFHALAGFPSVIGAIDCFHMPIKAPVDDEAIFVNRKKYHSINIQVVCDANRRILNFNVSYPGSTRDAFIWRNCALRARFQRGEFGDGLLLGDSGYPLEPFLMIPFANPALPAEQEYNRSHTRTRAIIEQTFGVLKSRFKCLHKSGRNLQYEPLKFARIIAACLLLHNRCILMNLPNPDDYEERRDNMEPEEEQGHDEGEKGLGRQVRQTLVQNYF</sequence>
<evidence type="ECO:0000256" key="11">
    <source>
        <dbReference type="ARBA" id="ARBA00030126"/>
    </source>
</evidence>
<protein>
    <recommendedName>
        <fullName evidence="5">Putative nuclease HARBI1</fullName>
    </recommendedName>
    <alternativeName>
        <fullName evidence="11">Harbinger transposase-derived nuclease</fullName>
    </alternativeName>
</protein>
<organism evidence="15 16">
    <name type="scientific">Hyalella azteca</name>
    <name type="common">Amphipod</name>
    <dbReference type="NCBI Taxonomy" id="294128"/>
    <lineage>
        <taxon>Eukaryota</taxon>
        <taxon>Metazoa</taxon>
        <taxon>Ecdysozoa</taxon>
        <taxon>Arthropoda</taxon>
        <taxon>Crustacea</taxon>
        <taxon>Multicrustacea</taxon>
        <taxon>Malacostraca</taxon>
        <taxon>Eumalacostraca</taxon>
        <taxon>Peracarida</taxon>
        <taxon>Amphipoda</taxon>
        <taxon>Senticaudata</taxon>
        <taxon>Talitrida</taxon>
        <taxon>Talitroidea</taxon>
        <taxon>Hyalellidae</taxon>
        <taxon>Hyalella</taxon>
    </lineage>
</organism>
<evidence type="ECO:0000256" key="7">
    <source>
        <dbReference type="ARBA" id="ARBA00022722"/>
    </source>
</evidence>
<comment type="cofactor">
    <cofactor evidence="1">
        <name>a divalent metal cation</name>
        <dbReference type="ChEBI" id="CHEBI:60240"/>
    </cofactor>
</comment>
<keyword evidence="9" id="KW-0378">Hydrolase</keyword>
<evidence type="ECO:0000256" key="10">
    <source>
        <dbReference type="ARBA" id="ARBA00023242"/>
    </source>
</evidence>
<evidence type="ECO:0000313" key="15">
    <source>
        <dbReference type="Proteomes" id="UP000694843"/>
    </source>
</evidence>
<dbReference type="RefSeq" id="XP_018012250.1">
    <property type="nucleotide sequence ID" value="XM_018156761.2"/>
</dbReference>
<evidence type="ECO:0000256" key="4">
    <source>
        <dbReference type="ARBA" id="ARBA00006958"/>
    </source>
</evidence>
<evidence type="ECO:0000256" key="2">
    <source>
        <dbReference type="ARBA" id="ARBA00004123"/>
    </source>
</evidence>
<gene>
    <name evidence="16" type="primary">LOC108669432</name>
</gene>
<dbReference type="GO" id="GO:0004518">
    <property type="term" value="F:nuclease activity"/>
    <property type="evidence" value="ECO:0007669"/>
    <property type="project" value="UniProtKB-KW"/>
</dbReference>
<feature type="region of interest" description="Disordered" evidence="13">
    <location>
        <begin position="309"/>
        <end position="334"/>
    </location>
</feature>
<evidence type="ECO:0000256" key="9">
    <source>
        <dbReference type="ARBA" id="ARBA00022801"/>
    </source>
</evidence>
<name>A0A8B7NF65_HYAAZ</name>
<keyword evidence="15" id="KW-1185">Reference proteome</keyword>
<evidence type="ECO:0000256" key="13">
    <source>
        <dbReference type="SAM" id="MobiDB-lite"/>
    </source>
</evidence>
<evidence type="ECO:0000256" key="12">
    <source>
        <dbReference type="ARBA" id="ARBA00045850"/>
    </source>
</evidence>
<dbReference type="GO" id="GO:0016787">
    <property type="term" value="F:hydrolase activity"/>
    <property type="evidence" value="ECO:0007669"/>
    <property type="project" value="UniProtKB-KW"/>
</dbReference>
<dbReference type="InterPro" id="IPR026103">
    <property type="entry name" value="HARBI1_animal"/>
</dbReference>
<dbReference type="GO" id="GO:0046872">
    <property type="term" value="F:metal ion binding"/>
    <property type="evidence" value="ECO:0007669"/>
    <property type="project" value="UniProtKB-KW"/>
</dbReference>
<keyword evidence="6" id="KW-0963">Cytoplasm</keyword>
<evidence type="ECO:0000256" key="5">
    <source>
        <dbReference type="ARBA" id="ARBA00015519"/>
    </source>
</evidence>
<dbReference type="OrthoDB" id="6359223at2759"/>